<protein>
    <recommendedName>
        <fullName evidence="2">CRISPR type III-B/RAMP module-associated protein Cmr5</fullName>
    </recommendedName>
</protein>
<evidence type="ECO:0000313" key="1">
    <source>
        <dbReference type="EMBL" id="HEN28042.1"/>
    </source>
</evidence>
<sequence>MAKEKESSIYGWAFVAGQKIIERLETLYGKDRAGKRMESLLLTLRSELIPDRFRRSIIDSLIEVSPEVGIPEEIKVEMKWNIDEFYRYSTAVLAGFFDALNKWKEKKEKEGEKHAQ</sequence>
<organism evidence="1">
    <name type="scientific">candidate division WOR-3 bacterium</name>
    <dbReference type="NCBI Taxonomy" id="2052148"/>
    <lineage>
        <taxon>Bacteria</taxon>
        <taxon>Bacteria division WOR-3</taxon>
    </lineage>
</organism>
<comment type="caution">
    <text evidence="1">The sequence shown here is derived from an EMBL/GenBank/DDBJ whole genome shotgun (WGS) entry which is preliminary data.</text>
</comment>
<evidence type="ECO:0008006" key="2">
    <source>
        <dbReference type="Google" id="ProtNLM"/>
    </source>
</evidence>
<gene>
    <name evidence="1" type="ORF">ENQ77_05195</name>
</gene>
<accession>A0A7C2K3J9</accession>
<proteinExistence type="predicted"/>
<name>A0A7C2K3J9_UNCW3</name>
<dbReference type="AlphaFoldDB" id="A0A7C2K3J9"/>
<reference evidence="1" key="1">
    <citation type="journal article" date="2020" name="mSystems">
        <title>Genome- and Community-Level Interaction Insights into Carbon Utilization and Element Cycling Functions of Hydrothermarchaeota in Hydrothermal Sediment.</title>
        <authorList>
            <person name="Zhou Z."/>
            <person name="Liu Y."/>
            <person name="Xu W."/>
            <person name="Pan J."/>
            <person name="Luo Z.H."/>
            <person name="Li M."/>
        </authorList>
    </citation>
    <scope>NUCLEOTIDE SEQUENCE [LARGE SCALE GENOMIC DNA]</scope>
    <source>
        <strain evidence="1">SpSt-34</strain>
    </source>
</reference>
<dbReference type="EMBL" id="DSOL01000148">
    <property type="protein sequence ID" value="HEN28042.1"/>
    <property type="molecule type" value="Genomic_DNA"/>
</dbReference>